<dbReference type="SMART" id="SM01411">
    <property type="entry name" value="Ephrin_rec_like"/>
    <property type="match status" value="3"/>
</dbReference>
<dbReference type="InterPro" id="IPR015032">
    <property type="entry name" value="ThsB__TIR-like_domain"/>
</dbReference>
<protein>
    <submittedName>
        <fullName evidence="5">Uncharacterized protein</fullName>
    </submittedName>
</protein>
<evidence type="ECO:0000256" key="2">
    <source>
        <dbReference type="SAM" id="SignalP"/>
    </source>
</evidence>
<dbReference type="Gene3D" id="2.10.50.10">
    <property type="entry name" value="Tumor Necrosis Factor Receptor, subunit A, domain 2"/>
    <property type="match status" value="2"/>
</dbReference>
<comment type="caution">
    <text evidence="5">The sequence shown here is derived from an EMBL/GenBank/DDBJ whole genome shotgun (WGS) entry which is preliminary data.</text>
</comment>
<dbReference type="Proteomes" id="UP000601435">
    <property type="component" value="Unassembled WGS sequence"/>
</dbReference>
<organism evidence="5 6">
    <name type="scientific">Symbiodinium necroappetens</name>
    <dbReference type="NCBI Taxonomy" id="1628268"/>
    <lineage>
        <taxon>Eukaryota</taxon>
        <taxon>Sar</taxon>
        <taxon>Alveolata</taxon>
        <taxon>Dinophyceae</taxon>
        <taxon>Suessiales</taxon>
        <taxon>Symbiodiniaceae</taxon>
        <taxon>Symbiodinium</taxon>
    </lineage>
</organism>
<feature type="transmembrane region" description="Helical" evidence="1">
    <location>
        <begin position="912"/>
        <end position="929"/>
    </location>
</feature>
<dbReference type="Pfam" id="PF08937">
    <property type="entry name" value="ThsB_TIR"/>
    <property type="match status" value="1"/>
</dbReference>
<dbReference type="SUPFAM" id="SSF57184">
    <property type="entry name" value="Growth factor receptor domain"/>
    <property type="match status" value="1"/>
</dbReference>
<feature type="domain" description="Exostosin GT47" evidence="3">
    <location>
        <begin position="1907"/>
        <end position="2065"/>
    </location>
</feature>
<keyword evidence="1" id="KW-1133">Transmembrane helix</keyword>
<feature type="transmembrane region" description="Helical" evidence="1">
    <location>
        <begin position="1014"/>
        <end position="1035"/>
    </location>
</feature>
<evidence type="ECO:0000313" key="5">
    <source>
        <dbReference type="EMBL" id="CAE7884222.1"/>
    </source>
</evidence>
<evidence type="ECO:0000259" key="3">
    <source>
        <dbReference type="Pfam" id="PF03016"/>
    </source>
</evidence>
<gene>
    <name evidence="5" type="ORF">SNEC2469_LOCUS29147</name>
</gene>
<dbReference type="PANTHER" id="PTHR46967">
    <property type="entry name" value="INSULIN-LIKE GROWTH FACTOR BINDING PROTEIN,N-TERMINAL"/>
    <property type="match status" value="1"/>
</dbReference>
<proteinExistence type="predicted"/>
<evidence type="ECO:0000256" key="1">
    <source>
        <dbReference type="SAM" id="Phobius"/>
    </source>
</evidence>
<keyword evidence="2" id="KW-0732">Signal</keyword>
<dbReference type="EMBL" id="CAJNJA010064809">
    <property type="protein sequence ID" value="CAE7884222.1"/>
    <property type="molecule type" value="Genomic_DNA"/>
</dbReference>
<keyword evidence="1" id="KW-0472">Membrane</keyword>
<feature type="transmembrane region" description="Helical" evidence="1">
    <location>
        <begin position="880"/>
        <end position="900"/>
    </location>
</feature>
<feature type="signal peptide" evidence="2">
    <location>
        <begin position="1"/>
        <end position="22"/>
    </location>
</feature>
<accession>A0A813AXZ5</accession>
<dbReference type="Pfam" id="PF03016">
    <property type="entry name" value="Exostosin_GT47"/>
    <property type="match status" value="1"/>
</dbReference>
<name>A0A813AXZ5_9DINO</name>
<feature type="transmembrane region" description="Helical" evidence="1">
    <location>
        <begin position="812"/>
        <end position="832"/>
    </location>
</feature>
<feature type="chain" id="PRO_5032944200" evidence="2">
    <location>
        <begin position="23"/>
        <end position="2115"/>
    </location>
</feature>
<feature type="transmembrane region" description="Helical" evidence="1">
    <location>
        <begin position="1041"/>
        <end position="1061"/>
    </location>
</feature>
<sequence>MTIRGGHKMWLLLSVVIGMVESATVKVMMLHNSFQANAGWKEGFYDFFVPYVNIQGFTIAGGTEKYTLDVSLCEEDLSTADASTKVTACVNQAEAQGVDAIVVGTSSYNDDVKTAAEAYGIPNLHCSGGNPMSWTAATPHAFGLHLPFPWYSRGPIRQAALLELKTVVVIRNYDWGFPRISAVAAMEWSLESSMQIIGPTLAWCQRWANKTTTCGIQNGSCRCGTQSEFDNMGYKYNVADMPSFYEVSEALVVEPGFDTRGPGISPALVEFVEGIIQDVRSQGGDPDMVVNWLAAARSGLMAMMNQKFGYRMYFGGPNYPGTAWNGYETYWANGSVALGQDQALYNIGGGQWHHEMGFSDPIFGSSAQMKAVFIQQFGKNPGYDAAACMAAGISITFGLQKYGQALDGLTLAQRREEIRMSVGTLNDETLYGMIRFNRFNQNNGRMSVNWQILEDGDTRPVLPPEAAATPFRFPSPSWEARLGCPVGTYAGGTATLDVPTQCILCPEGRFRDSMSQGLNFSECQQCPEGVGTLPGVTGSTECSSCPAGRYQNGESDRGVCNQCPLGTARAGTSTGGCSLCDSETYADERGLDECKPCPARSSQSDVGQTFCLCDVGSYKDPEDATPIGTVQSCLACELILPGSTTLYPSSKYSHECVCPAGTFWHRTSATTNVAECKECGTGLNCKGGRVTSSGGRRLNATIPPHQPPLQSAGYSAGAQPYEGGDPAYIVECSSSVRCPGDLPLGECPGNNRGKGCLTCLPNNYDDGSTCLTCEGGTFTIWPLFVALIAAVVLVLVLYKFATKVDKPHRDSLMTVTIGAGLAIATVQTLSAFSKVEVQWVEPLKTLRGFLSFLTFDIGILRPGCWFGNVDPLQNYIGSLIMYPMGAGAVMLVFAIAKYVLKKEITLNQVINAQGLIVSAVFIALTFLAVKPFQCVGNPDGTSSLAAFRDVICWENADHFAMVGLSLLPFFGGVVTFMGLVIWAVIQYPMKVAKPGGVNFVKRWNFMFARFSPTAYYFAFVLNMRNLLIGLIPVLLVEFAELQFIFLTITVSVYTVLQARIWPWRTSMSNYMDSCLALFLITVIVVGSMLLDFDVQRGTVFIQIILMIGTVLAFIGLVFLFGMATYRAYRPSRTYGIFLSHHKLGAAVLSRWWKMMLSEHIKDKVFLDSDDVNKLDAIIDVTAWDSQNVVVLMTQETLKRMWCAAEIASAWAANTNIVLVSCDGNGFSDELIQSLPSLWTEEQQATLANAGVTMKMIVDSYEGLKVRTPIGLNRKGAKSDEHEHAVQLAVSQCKGLSKRMFGKIARSSSTPQAEDASSGMVMLGDLTTPESGSCCKVIQSMLQSKLQESVAVLDPEIEVSNLDALSEKYANAKVILVILTQGLLQDALFAGALATCPVEVRGNLVPIKADENFIYPDPVFWEKLAAGQIFSATQLATYNTDFEGVRAAYARLFNVLALKFTSHGSESIQSTEIQVMNGRLAPMLAADKIALKPAAPNKQASTLEAVAPASDKGKVIDVPPKEEILEEDSKFERDLACLNGTGRTRVRPRDWPWEGGQFEVVVLSLPDSTSRCHFRIPIASESHWLERIKELDFDLGLRPQVFCGAAASQTDTSRCPAPTNSTGDLLRCLDWRQRTEATDFEEVSHTPTEAADDAAVQYFKEISSNRKRGWLKFDLQVTLFTDEMLGVLKSWTEDRTAMPQVYVLGDFELACKYMEESVGFRYSMEHWVHQVISSNAAMMVTDVQDADFVFLPHCATGVFMHMVVEDDLRRQRQAPNSSRQVAETYLGYEGSLPASTVLRLDTSYFMHKVQKIWQQAPEYWHCWKRASCKFLIASIYGRHVWRRLAAHFGDKTVFITHGGMSPWLREQPDSYFLKIPGDATPWLPSDGNTCRASCALHCQMEPPAILPQDIVLPWVIAFEWTQRAGMYRNRDILAFYSGTRNSCSRHILHEVFGEQFESEMNFEENVRRERSAKTDVLKDRVLIFPPTFRLRQQDWSELAFRSKLCICPDGDSPNTGRLIEVIMHGCVPLIISNRLQPPFHQLFDWSKVAFFMREDALPHLPRILEQFKGPEGDRRIRQKRHRLGEMSHLLDYSRDGVASTLLLTLREQAFDLREAS</sequence>
<dbReference type="PANTHER" id="PTHR46967:SF2">
    <property type="entry name" value="SUSHI, VON WILLEBRAND FACTOR TYPE A, EGF AND PENTRAXIN DOMAIN-CONTAINING PROTEIN 1-LIKE"/>
    <property type="match status" value="1"/>
</dbReference>
<dbReference type="InterPro" id="IPR040911">
    <property type="entry name" value="Exostosin_GT47"/>
</dbReference>
<feature type="domain" description="Thoeris protein ThsB TIR-like" evidence="4">
    <location>
        <begin position="1155"/>
        <end position="1223"/>
    </location>
</feature>
<feature type="transmembrane region" description="Helical" evidence="1">
    <location>
        <begin position="1073"/>
        <end position="1092"/>
    </location>
</feature>
<evidence type="ECO:0000259" key="4">
    <source>
        <dbReference type="Pfam" id="PF08937"/>
    </source>
</evidence>
<dbReference type="InterPro" id="IPR035897">
    <property type="entry name" value="Toll_tir_struct_dom_sf"/>
</dbReference>
<keyword evidence="1" id="KW-0812">Transmembrane</keyword>
<dbReference type="InterPro" id="IPR009030">
    <property type="entry name" value="Growth_fac_rcpt_cys_sf"/>
</dbReference>
<feature type="transmembrane region" description="Helical" evidence="1">
    <location>
        <begin position="966"/>
        <end position="985"/>
    </location>
</feature>
<evidence type="ECO:0000313" key="6">
    <source>
        <dbReference type="Proteomes" id="UP000601435"/>
    </source>
</evidence>
<dbReference type="SUPFAM" id="SSF52200">
    <property type="entry name" value="Toll/Interleukin receptor TIR domain"/>
    <property type="match status" value="1"/>
</dbReference>
<reference evidence="5" key="1">
    <citation type="submission" date="2021-02" db="EMBL/GenBank/DDBJ databases">
        <authorList>
            <person name="Dougan E. K."/>
            <person name="Rhodes N."/>
            <person name="Thang M."/>
            <person name="Chan C."/>
        </authorList>
    </citation>
    <scope>NUCLEOTIDE SEQUENCE</scope>
</reference>
<dbReference type="OrthoDB" id="411672at2759"/>
<feature type="transmembrane region" description="Helical" evidence="1">
    <location>
        <begin position="1133"/>
        <end position="1152"/>
    </location>
</feature>
<feature type="transmembrane region" description="Helical" evidence="1">
    <location>
        <begin position="780"/>
        <end position="800"/>
    </location>
</feature>
<keyword evidence="6" id="KW-1185">Reference proteome</keyword>
<feature type="transmembrane region" description="Helical" evidence="1">
    <location>
        <begin position="1098"/>
        <end position="1121"/>
    </location>
</feature>